<evidence type="ECO:0000256" key="4">
    <source>
        <dbReference type="PROSITE-ProRule" id="PRU00325"/>
    </source>
</evidence>
<dbReference type="InterPro" id="IPR006564">
    <property type="entry name" value="Znf_PMZ"/>
</dbReference>
<keyword evidence="2 4" id="KW-0863">Zinc-finger</keyword>
<dbReference type="InterPro" id="IPR007527">
    <property type="entry name" value="Znf_SWIM"/>
</dbReference>
<evidence type="ECO:0000313" key="6">
    <source>
        <dbReference type="EMBL" id="RYR38310.1"/>
    </source>
</evidence>
<sequence length="594" mass="68542">MDDSTSDCQLNQAEVNFEFESNEVPEPLSIFDDQFVSKVRMTFTTLEDAGKFYSNYAKAAGFSTRVQSTNRKGNKIKNQLITCSREGKWKSKISPTEKTNPTASLNCPARIYIHILKDVGAWIISKVVLHHSHPCCPSKAEMLKQHKELSMSIRRTIENNEEAGIRPSKTYQSFVAVAGGHCELNFIEKDVRNYITREVWNVSEQEDAKEFGKYLLTMKEKNHNFFFELELKDDQSIKLAFWADARSRAAFEYFGDVISFDTTYNTNRYNLVCGSLVGVNHHEIEQEMSQVVWNSHSKDLFDRNWNDFLLNFGIVDNKWLSDLYEDRHIWVPIYLDHHFWAGMRSTQSFKMCTLIKSLGKSKHNSVYEVGEQVSSSIFNKFVVTYNSVPAEVKCQCLLFESRGLLCRHVLSVLSFEQVSQVSPRYILKRWSKKVKRRHTHIKSSHDEPLLEPRSKRFDELVFRSQNICEFASELEELTTILHRAYDTIMVKMESLKAKRKGISSLSHEDANLESINELQIPPRIQTKGRSKNRLGSKLDKQIANDSKKKKTKALNKLNLFDAASVVHSNSSQYQERVMNYQFRIPAAADNSLGV</sequence>
<keyword evidence="1" id="KW-0479">Metal-binding</keyword>
<evidence type="ECO:0000256" key="3">
    <source>
        <dbReference type="ARBA" id="ARBA00022833"/>
    </source>
</evidence>
<dbReference type="Proteomes" id="UP000289738">
    <property type="component" value="Chromosome A09"/>
</dbReference>
<dbReference type="GO" id="GO:0008270">
    <property type="term" value="F:zinc ion binding"/>
    <property type="evidence" value="ECO:0007669"/>
    <property type="project" value="UniProtKB-KW"/>
</dbReference>
<name>A0A445BI18_ARAHY</name>
<evidence type="ECO:0000256" key="1">
    <source>
        <dbReference type="ARBA" id="ARBA00022723"/>
    </source>
</evidence>
<dbReference type="InterPro" id="IPR004330">
    <property type="entry name" value="FAR1_DNA_bnd_dom"/>
</dbReference>
<evidence type="ECO:0000313" key="7">
    <source>
        <dbReference type="Proteomes" id="UP000289738"/>
    </source>
</evidence>
<dbReference type="PANTHER" id="PTHR47718">
    <property type="entry name" value="OS01G0519700 PROTEIN"/>
    <property type="match status" value="1"/>
</dbReference>
<dbReference type="AlphaFoldDB" id="A0A445BI18"/>
<dbReference type="STRING" id="3818.A0A445BI18"/>
<proteinExistence type="predicted"/>
<feature type="domain" description="SWIM-type" evidence="5">
    <location>
        <begin position="381"/>
        <end position="417"/>
    </location>
</feature>
<keyword evidence="3" id="KW-0862">Zinc</keyword>
<evidence type="ECO:0000259" key="5">
    <source>
        <dbReference type="PROSITE" id="PS50966"/>
    </source>
</evidence>
<dbReference type="PROSITE" id="PS50966">
    <property type="entry name" value="ZF_SWIM"/>
    <property type="match status" value="1"/>
</dbReference>
<evidence type="ECO:0000256" key="2">
    <source>
        <dbReference type="ARBA" id="ARBA00022771"/>
    </source>
</evidence>
<keyword evidence="7" id="KW-1185">Reference proteome</keyword>
<dbReference type="Pfam" id="PF04434">
    <property type="entry name" value="SWIM"/>
    <property type="match status" value="1"/>
</dbReference>
<dbReference type="SMART" id="SM00575">
    <property type="entry name" value="ZnF_PMZ"/>
    <property type="match status" value="1"/>
</dbReference>
<dbReference type="Pfam" id="PF03101">
    <property type="entry name" value="FAR1"/>
    <property type="match status" value="1"/>
</dbReference>
<dbReference type="EMBL" id="SDMP01000009">
    <property type="protein sequence ID" value="RYR38310.1"/>
    <property type="molecule type" value="Genomic_DNA"/>
</dbReference>
<accession>A0A445BI18</accession>
<reference evidence="6 7" key="1">
    <citation type="submission" date="2019-01" db="EMBL/GenBank/DDBJ databases">
        <title>Sequencing of cultivated peanut Arachis hypogaea provides insights into genome evolution and oil improvement.</title>
        <authorList>
            <person name="Chen X."/>
        </authorList>
    </citation>
    <scope>NUCLEOTIDE SEQUENCE [LARGE SCALE GENOMIC DNA]</scope>
    <source>
        <strain evidence="7">cv. Fuhuasheng</strain>
        <tissue evidence="6">Leaves</tissue>
    </source>
</reference>
<organism evidence="6 7">
    <name type="scientific">Arachis hypogaea</name>
    <name type="common">Peanut</name>
    <dbReference type="NCBI Taxonomy" id="3818"/>
    <lineage>
        <taxon>Eukaryota</taxon>
        <taxon>Viridiplantae</taxon>
        <taxon>Streptophyta</taxon>
        <taxon>Embryophyta</taxon>
        <taxon>Tracheophyta</taxon>
        <taxon>Spermatophyta</taxon>
        <taxon>Magnoliopsida</taxon>
        <taxon>eudicotyledons</taxon>
        <taxon>Gunneridae</taxon>
        <taxon>Pentapetalae</taxon>
        <taxon>rosids</taxon>
        <taxon>fabids</taxon>
        <taxon>Fabales</taxon>
        <taxon>Fabaceae</taxon>
        <taxon>Papilionoideae</taxon>
        <taxon>50 kb inversion clade</taxon>
        <taxon>dalbergioids sensu lato</taxon>
        <taxon>Dalbergieae</taxon>
        <taxon>Pterocarpus clade</taxon>
        <taxon>Arachis</taxon>
    </lineage>
</organism>
<gene>
    <name evidence="6" type="ORF">Ahy_A09g043315</name>
</gene>
<comment type="caution">
    <text evidence="6">The sequence shown here is derived from an EMBL/GenBank/DDBJ whole genome shotgun (WGS) entry which is preliminary data.</text>
</comment>
<dbReference type="PANTHER" id="PTHR47718:SF13">
    <property type="entry name" value="OS09G0290500 PROTEIN"/>
    <property type="match status" value="1"/>
</dbReference>
<protein>
    <recommendedName>
        <fullName evidence="5">SWIM-type domain-containing protein</fullName>
    </recommendedName>
</protein>